<dbReference type="EMBL" id="ATIR01000039">
    <property type="protein sequence ID" value="EPI09087.1"/>
    <property type="molecule type" value="Genomic_DNA"/>
</dbReference>
<comment type="caution">
    <text evidence="1">The sequence shown here is derived from an EMBL/GenBank/DDBJ whole genome shotgun (WGS) entry which is preliminary data.</text>
</comment>
<evidence type="ECO:0008006" key="3">
    <source>
        <dbReference type="Google" id="ProtNLM"/>
    </source>
</evidence>
<evidence type="ECO:0000313" key="2">
    <source>
        <dbReference type="Proteomes" id="UP000015750"/>
    </source>
</evidence>
<dbReference type="SUPFAM" id="SSF53098">
    <property type="entry name" value="Ribonuclease H-like"/>
    <property type="match status" value="1"/>
</dbReference>
<dbReference type="InterPro" id="IPR012337">
    <property type="entry name" value="RNaseH-like_sf"/>
</dbReference>
<name>A0ABC9TJL9_ENTFL</name>
<evidence type="ECO:0000313" key="1">
    <source>
        <dbReference type="EMBL" id="EPI09087.1"/>
    </source>
</evidence>
<dbReference type="AlphaFoldDB" id="A0ABC9TJL9"/>
<accession>A0ABC9TJL9</accession>
<dbReference type="Proteomes" id="UP000015750">
    <property type="component" value="Unassembled WGS sequence"/>
</dbReference>
<proteinExistence type="predicted"/>
<reference evidence="1 2" key="1">
    <citation type="submission" date="2013-06" db="EMBL/GenBank/DDBJ databases">
        <authorList>
            <person name="Weinstock G."/>
            <person name="Sodergren E."/>
            <person name="Lobos E.A."/>
            <person name="Fulton L."/>
            <person name="Fulton R."/>
            <person name="Courtney L."/>
            <person name="Fronick C."/>
            <person name="O'Laughlin M."/>
            <person name="Godfrey J."/>
            <person name="Wilson R.M."/>
            <person name="Miner T."/>
            <person name="Farmer C."/>
            <person name="Delehaunty K."/>
            <person name="Cordes M."/>
            <person name="Minx P."/>
            <person name="Tomlinson C."/>
            <person name="Chen J."/>
            <person name="Wollam A."/>
            <person name="Pepin K.H."/>
            <person name="Bhonagiri V."/>
            <person name="Zhang X."/>
            <person name="Warren W."/>
            <person name="Mitreva M."/>
            <person name="Mardis E.R."/>
            <person name="Wilson R.K."/>
        </authorList>
    </citation>
    <scope>NUCLEOTIDE SEQUENCE [LARGE SCALE GENOMIC DNA]</scope>
    <source>
        <strain evidence="1 2">RP2S-4</strain>
    </source>
</reference>
<sequence>MKQYKKQVTSHQIFQSMSRKGNCFDNSPMENFFGLLKQETYPGIIYSSFEELE</sequence>
<protein>
    <recommendedName>
        <fullName evidence="3">Transposase</fullName>
    </recommendedName>
</protein>
<gene>
    <name evidence="1" type="ORF">D358_01302</name>
</gene>
<organism evidence="1 2">
    <name type="scientific">Enterococcus faecalis RP2S-4</name>
    <dbReference type="NCBI Taxonomy" id="1244145"/>
    <lineage>
        <taxon>Bacteria</taxon>
        <taxon>Bacillati</taxon>
        <taxon>Bacillota</taxon>
        <taxon>Bacilli</taxon>
        <taxon>Lactobacillales</taxon>
        <taxon>Enterococcaceae</taxon>
        <taxon>Enterococcus</taxon>
    </lineage>
</organism>